<dbReference type="EMBL" id="JADBEO010000006">
    <property type="protein sequence ID" value="MDR4305803.1"/>
    <property type="molecule type" value="Genomic_DNA"/>
</dbReference>
<keyword evidence="3" id="KW-0812">Transmembrane</keyword>
<dbReference type="RefSeq" id="WP_309389115.1">
    <property type="nucleotide sequence ID" value="NZ_JADBEO010000006.1"/>
</dbReference>
<dbReference type="Proteomes" id="UP001181622">
    <property type="component" value="Unassembled WGS sequence"/>
</dbReference>
<accession>A0ABU1DCN2</accession>
<organism evidence="4 5">
    <name type="scientific">Chelatococcus sambhunathii</name>
    <dbReference type="NCBI Taxonomy" id="363953"/>
    <lineage>
        <taxon>Bacteria</taxon>
        <taxon>Pseudomonadati</taxon>
        <taxon>Pseudomonadota</taxon>
        <taxon>Alphaproteobacteria</taxon>
        <taxon>Hyphomicrobiales</taxon>
        <taxon>Chelatococcaceae</taxon>
        <taxon>Chelatococcus</taxon>
    </lineage>
</organism>
<reference evidence="4" key="1">
    <citation type="submission" date="2020-10" db="EMBL/GenBank/DDBJ databases">
        <authorList>
            <person name="Abbas A."/>
            <person name="Razzaq R."/>
            <person name="Waqas M."/>
            <person name="Abbas N."/>
            <person name="Nielsen T.K."/>
            <person name="Hansen L.H."/>
            <person name="Hussain S."/>
            <person name="Shahid M."/>
        </authorList>
    </citation>
    <scope>NUCLEOTIDE SEQUENCE</scope>
    <source>
        <strain evidence="4">S14</strain>
    </source>
</reference>
<comment type="caution">
    <text evidence="4">The sequence shown here is derived from an EMBL/GenBank/DDBJ whole genome shotgun (WGS) entry which is preliminary data.</text>
</comment>
<protein>
    <submittedName>
        <fullName evidence="4">Uncharacterized protein</fullName>
    </submittedName>
</protein>
<evidence type="ECO:0000256" key="2">
    <source>
        <dbReference type="SAM" id="MobiDB-lite"/>
    </source>
</evidence>
<evidence type="ECO:0000313" key="4">
    <source>
        <dbReference type="EMBL" id="MDR4305803.1"/>
    </source>
</evidence>
<keyword evidence="3" id="KW-0472">Membrane</keyword>
<dbReference type="Gene3D" id="1.10.287.1490">
    <property type="match status" value="1"/>
</dbReference>
<proteinExistence type="predicted"/>
<evidence type="ECO:0000313" key="5">
    <source>
        <dbReference type="Proteomes" id="UP001181622"/>
    </source>
</evidence>
<keyword evidence="1" id="KW-0175">Coiled coil</keyword>
<feature type="region of interest" description="Disordered" evidence="2">
    <location>
        <begin position="258"/>
        <end position="290"/>
    </location>
</feature>
<keyword evidence="5" id="KW-1185">Reference proteome</keyword>
<keyword evidence="3" id="KW-1133">Transmembrane helix</keyword>
<gene>
    <name evidence="4" type="ORF">IHQ68_04080</name>
</gene>
<feature type="coiled-coil region" evidence="1">
    <location>
        <begin position="99"/>
        <end position="182"/>
    </location>
</feature>
<name>A0ABU1DCN2_9HYPH</name>
<sequence length="290" mass="30817">MVEPILYASLGALLATLIGLLFLPIFWRRAVRLTTSRLIDRLPVSASEIIASQDRLRAEQAMAMRTVERKAEAAIGEATRDRIESARARATELGHLADISDLKAKIAALESEGARVRGELDKTGKEAAAAYEALQEARAAADSAQRELQTVRQEASAARASAEQARNEASARQAEIASLRARLEAPAVAPSIEGPVETVSEIAKPAAAVAATSRLPKADFALAFPPAEAAKQQPEASLTQAAELADLRRRLDEVADAIVEAADRPAPAERPKAEPGAERPRMPQVESAGA</sequence>
<evidence type="ECO:0000256" key="1">
    <source>
        <dbReference type="SAM" id="Coils"/>
    </source>
</evidence>
<feature type="compositionally biased region" description="Basic and acidic residues" evidence="2">
    <location>
        <begin position="261"/>
        <end position="281"/>
    </location>
</feature>
<feature type="transmembrane region" description="Helical" evidence="3">
    <location>
        <begin position="6"/>
        <end position="27"/>
    </location>
</feature>
<evidence type="ECO:0000256" key="3">
    <source>
        <dbReference type="SAM" id="Phobius"/>
    </source>
</evidence>